<dbReference type="CDD" id="cd06222">
    <property type="entry name" value="RNase_H_like"/>
    <property type="match status" value="1"/>
</dbReference>
<dbReference type="GO" id="GO:0004523">
    <property type="term" value="F:RNA-DNA hybrid ribonuclease activity"/>
    <property type="evidence" value="ECO:0007669"/>
    <property type="project" value="InterPro"/>
</dbReference>
<dbReference type="GO" id="GO:0003676">
    <property type="term" value="F:nucleic acid binding"/>
    <property type="evidence" value="ECO:0007669"/>
    <property type="project" value="InterPro"/>
</dbReference>
<dbReference type="Gene3D" id="3.30.420.10">
    <property type="entry name" value="Ribonuclease H-like superfamily/Ribonuclease H"/>
    <property type="match status" value="1"/>
</dbReference>
<dbReference type="AlphaFoldDB" id="A0A7J6HBT6"/>
<dbReference type="Proteomes" id="UP000583929">
    <property type="component" value="Unassembled WGS sequence"/>
</dbReference>
<evidence type="ECO:0000259" key="1">
    <source>
        <dbReference type="Pfam" id="PF13456"/>
    </source>
</evidence>
<gene>
    <name evidence="2" type="ORF">G4B88_029441</name>
</gene>
<accession>A0A7J6HBT6</accession>
<evidence type="ECO:0000313" key="3">
    <source>
        <dbReference type="Proteomes" id="UP000583929"/>
    </source>
</evidence>
<protein>
    <recommendedName>
        <fullName evidence="1">RNase H type-1 domain-containing protein</fullName>
    </recommendedName>
</protein>
<dbReference type="EMBL" id="JAATIQ010000051">
    <property type="protein sequence ID" value="KAF4392702.1"/>
    <property type="molecule type" value="Genomic_DNA"/>
</dbReference>
<evidence type="ECO:0000313" key="2">
    <source>
        <dbReference type="EMBL" id="KAF4392702.1"/>
    </source>
</evidence>
<comment type="caution">
    <text evidence="2">The sequence shown here is derived from an EMBL/GenBank/DDBJ whole genome shotgun (WGS) entry which is preliminary data.</text>
</comment>
<sequence length="77" mass="8587">MAEAWAILEALKRTPITAAAAIEIQSDCKKVVTALQNQDNYFSAVSTILHQIKARMEDLQGSKIVHVKYQSNFPNNL</sequence>
<feature type="domain" description="RNase H type-1" evidence="1">
    <location>
        <begin position="1"/>
        <end position="72"/>
    </location>
</feature>
<dbReference type="InterPro" id="IPR002156">
    <property type="entry name" value="RNaseH_domain"/>
</dbReference>
<dbReference type="Pfam" id="PF13456">
    <property type="entry name" value="RVT_3"/>
    <property type="match status" value="1"/>
</dbReference>
<keyword evidence="3" id="KW-1185">Reference proteome</keyword>
<proteinExistence type="predicted"/>
<reference evidence="2 3" key="1">
    <citation type="journal article" date="2020" name="bioRxiv">
        <title>Sequence and annotation of 42 cannabis genomes reveals extensive copy number variation in cannabinoid synthesis and pathogen resistance genes.</title>
        <authorList>
            <person name="Mckernan K.J."/>
            <person name="Helbert Y."/>
            <person name="Kane L.T."/>
            <person name="Ebling H."/>
            <person name="Zhang L."/>
            <person name="Liu B."/>
            <person name="Eaton Z."/>
            <person name="Mclaughlin S."/>
            <person name="Kingan S."/>
            <person name="Baybayan P."/>
            <person name="Concepcion G."/>
            <person name="Jordan M."/>
            <person name="Riva A."/>
            <person name="Barbazuk W."/>
            <person name="Harkins T."/>
        </authorList>
    </citation>
    <scope>NUCLEOTIDE SEQUENCE [LARGE SCALE GENOMIC DNA]</scope>
    <source>
        <strain evidence="3">cv. Jamaican Lion 4</strain>
        <tissue evidence="2">Leaf</tissue>
    </source>
</reference>
<name>A0A7J6HBT6_CANSA</name>
<organism evidence="2 3">
    <name type="scientific">Cannabis sativa</name>
    <name type="common">Hemp</name>
    <name type="synonym">Marijuana</name>
    <dbReference type="NCBI Taxonomy" id="3483"/>
    <lineage>
        <taxon>Eukaryota</taxon>
        <taxon>Viridiplantae</taxon>
        <taxon>Streptophyta</taxon>
        <taxon>Embryophyta</taxon>
        <taxon>Tracheophyta</taxon>
        <taxon>Spermatophyta</taxon>
        <taxon>Magnoliopsida</taxon>
        <taxon>eudicotyledons</taxon>
        <taxon>Gunneridae</taxon>
        <taxon>Pentapetalae</taxon>
        <taxon>rosids</taxon>
        <taxon>fabids</taxon>
        <taxon>Rosales</taxon>
        <taxon>Cannabaceae</taxon>
        <taxon>Cannabis</taxon>
    </lineage>
</organism>
<dbReference type="InterPro" id="IPR036397">
    <property type="entry name" value="RNaseH_sf"/>
</dbReference>
<dbReference type="InterPro" id="IPR044730">
    <property type="entry name" value="RNase_H-like_dom_plant"/>
</dbReference>